<name>A0AAU9NDP0_9ASTR</name>
<dbReference type="GO" id="GO:0004553">
    <property type="term" value="F:hydrolase activity, hydrolyzing O-glycosyl compounds"/>
    <property type="evidence" value="ECO:0007669"/>
    <property type="project" value="InterPro"/>
</dbReference>
<reference evidence="7 8" key="1">
    <citation type="submission" date="2022-01" db="EMBL/GenBank/DDBJ databases">
        <authorList>
            <person name="Xiong W."/>
            <person name="Schranz E."/>
        </authorList>
    </citation>
    <scope>NUCLEOTIDE SEQUENCE [LARGE SCALE GENOMIC DNA]</scope>
</reference>
<accession>A0AAU9NDP0</accession>
<feature type="signal peptide" evidence="6">
    <location>
        <begin position="1"/>
        <end position="27"/>
    </location>
</feature>
<organism evidence="7 8">
    <name type="scientific">Lactuca virosa</name>
    <dbReference type="NCBI Taxonomy" id="75947"/>
    <lineage>
        <taxon>Eukaryota</taxon>
        <taxon>Viridiplantae</taxon>
        <taxon>Streptophyta</taxon>
        <taxon>Embryophyta</taxon>
        <taxon>Tracheophyta</taxon>
        <taxon>Spermatophyta</taxon>
        <taxon>Magnoliopsida</taxon>
        <taxon>eudicotyledons</taxon>
        <taxon>Gunneridae</taxon>
        <taxon>Pentapetalae</taxon>
        <taxon>asterids</taxon>
        <taxon>campanulids</taxon>
        <taxon>Asterales</taxon>
        <taxon>Asteraceae</taxon>
        <taxon>Cichorioideae</taxon>
        <taxon>Cichorieae</taxon>
        <taxon>Lactucinae</taxon>
        <taxon>Lactuca</taxon>
    </lineage>
</organism>
<evidence type="ECO:0000256" key="5">
    <source>
        <dbReference type="SAM" id="MobiDB-lite"/>
    </source>
</evidence>
<dbReference type="InterPro" id="IPR044965">
    <property type="entry name" value="Glyco_hydro_17_plant"/>
</dbReference>
<evidence type="ECO:0000256" key="3">
    <source>
        <dbReference type="ARBA" id="ARBA00023295"/>
    </source>
</evidence>
<comment type="caution">
    <text evidence="7">The sequence shown here is derived from an EMBL/GenBank/DDBJ whole genome shotgun (WGS) entry which is preliminary data.</text>
</comment>
<feature type="compositionally biased region" description="Basic and acidic residues" evidence="5">
    <location>
        <begin position="203"/>
        <end position="212"/>
    </location>
</feature>
<dbReference type="PANTHER" id="PTHR32227">
    <property type="entry name" value="GLUCAN ENDO-1,3-BETA-GLUCOSIDASE BG1-RELATED-RELATED"/>
    <property type="match status" value="1"/>
</dbReference>
<evidence type="ECO:0000313" key="8">
    <source>
        <dbReference type="Proteomes" id="UP001157418"/>
    </source>
</evidence>
<keyword evidence="2" id="KW-0378">Hydrolase</keyword>
<evidence type="ECO:0000313" key="7">
    <source>
        <dbReference type="EMBL" id="CAH1434488.1"/>
    </source>
</evidence>
<keyword evidence="3" id="KW-0326">Glycosidase</keyword>
<dbReference type="AlphaFoldDB" id="A0AAU9NDP0"/>
<keyword evidence="6" id="KW-0732">Signal</keyword>
<dbReference type="InterPro" id="IPR000490">
    <property type="entry name" value="Glyco_hydro_17"/>
</dbReference>
<feature type="region of interest" description="Disordered" evidence="5">
    <location>
        <begin position="192"/>
        <end position="212"/>
    </location>
</feature>
<dbReference type="SUPFAM" id="SSF51445">
    <property type="entry name" value="(Trans)glycosidases"/>
    <property type="match status" value="1"/>
</dbReference>
<evidence type="ECO:0008006" key="9">
    <source>
        <dbReference type="Google" id="ProtNLM"/>
    </source>
</evidence>
<gene>
    <name evidence="7" type="ORF">LVIROSA_LOCUS21004</name>
</gene>
<evidence type="ECO:0000256" key="2">
    <source>
        <dbReference type="ARBA" id="ARBA00022801"/>
    </source>
</evidence>
<evidence type="ECO:0000256" key="1">
    <source>
        <dbReference type="ARBA" id="ARBA00008773"/>
    </source>
</evidence>
<dbReference type="InterPro" id="IPR017853">
    <property type="entry name" value="GH"/>
</dbReference>
<sequence>MEDSKLSLLFTEFLLHVLMASVGINYGQITNNLPSPEHVVPLVKAIGATRVKLYDADPKCYLPATKITSIVVGNEVLTCNDTSLSGCLLPAMQSVHTTLVNLKLDSQISSRKHALYSSLINAYPFFAYKADLKQVSLDFVMFQIIAGIVDPCTKLHCDNMLFSQIDAFYAAISSLGYKKLPVQISKTGWLSKGDEDEVGASPENEKKYNEKI</sequence>
<keyword evidence="8" id="KW-1185">Reference proteome</keyword>
<dbReference type="Pfam" id="PF00332">
    <property type="entry name" value="Glyco_hydro_17"/>
    <property type="match status" value="1"/>
</dbReference>
<feature type="chain" id="PRO_5043471162" description="Glucan endo-1,3-beta-D-glucosidase" evidence="6">
    <location>
        <begin position="28"/>
        <end position="212"/>
    </location>
</feature>
<evidence type="ECO:0000256" key="4">
    <source>
        <dbReference type="RuleBase" id="RU004335"/>
    </source>
</evidence>
<dbReference type="GO" id="GO:0005975">
    <property type="term" value="P:carbohydrate metabolic process"/>
    <property type="evidence" value="ECO:0007669"/>
    <property type="project" value="InterPro"/>
</dbReference>
<dbReference type="Gene3D" id="3.20.20.80">
    <property type="entry name" value="Glycosidases"/>
    <property type="match status" value="3"/>
</dbReference>
<dbReference type="EMBL" id="CAKMRJ010003610">
    <property type="protein sequence ID" value="CAH1434488.1"/>
    <property type="molecule type" value="Genomic_DNA"/>
</dbReference>
<comment type="similarity">
    <text evidence="1 4">Belongs to the glycosyl hydrolase 17 family.</text>
</comment>
<dbReference type="Proteomes" id="UP001157418">
    <property type="component" value="Unassembled WGS sequence"/>
</dbReference>
<protein>
    <recommendedName>
        <fullName evidence="9">Glucan endo-1,3-beta-D-glucosidase</fullName>
    </recommendedName>
</protein>
<proteinExistence type="inferred from homology"/>
<evidence type="ECO:0000256" key="6">
    <source>
        <dbReference type="SAM" id="SignalP"/>
    </source>
</evidence>